<evidence type="ECO:0000313" key="2">
    <source>
        <dbReference type="EMBL" id="MPM55244.1"/>
    </source>
</evidence>
<dbReference type="EMBL" id="VSSQ01015183">
    <property type="protein sequence ID" value="MPM55244.1"/>
    <property type="molecule type" value="Genomic_DNA"/>
</dbReference>
<dbReference type="AlphaFoldDB" id="A0A645B0F8"/>
<feature type="domain" description="NERD" evidence="1">
    <location>
        <begin position="16"/>
        <end position="126"/>
    </location>
</feature>
<dbReference type="Pfam" id="PF08378">
    <property type="entry name" value="NERD"/>
    <property type="match status" value="1"/>
</dbReference>
<dbReference type="PROSITE" id="PS50965">
    <property type="entry name" value="NERD"/>
    <property type="match status" value="1"/>
</dbReference>
<gene>
    <name evidence="2" type="ORF">SDC9_102037</name>
</gene>
<evidence type="ECO:0000259" key="1">
    <source>
        <dbReference type="PROSITE" id="PS50965"/>
    </source>
</evidence>
<proteinExistence type="predicted"/>
<protein>
    <recommendedName>
        <fullName evidence="1">NERD domain-containing protein</fullName>
    </recommendedName>
</protein>
<name>A0A645B0F8_9ZZZZ</name>
<comment type="caution">
    <text evidence="2">The sequence shown here is derived from an EMBL/GenBank/DDBJ whole genome shotgun (WGS) entry which is preliminary data.</text>
</comment>
<organism evidence="2">
    <name type="scientific">bioreactor metagenome</name>
    <dbReference type="NCBI Taxonomy" id="1076179"/>
    <lineage>
        <taxon>unclassified sequences</taxon>
        <taxon>metagenomes</taxon>
        <taxon>ecological metagenomes</taxon>
    </lineage>
</organism>
<reference evidence="2" key="1">
    <citation type="submission" date="2019-08" db="EMBL/GenBank/DDBJ databases">
        <authorList>
            <person name="Kucharzyk K."/>
            <person name="Murdoch R.W."/>
            <person name="Higgins S."/>
            <person name="Loffler F."/>
        </authorList>
    </citation>
    <scope>NUCLEOTIDE SEQUENCE</scope>
</reference>
<dbReference type="InterPro" id="IPR011528">
    <property type="entry name" value="NERD"/>
</dbReference>
<sequence length="277" mass="32047">MHLSNDDYYYYLNLLKGFEGEKRFDEFTEKLKEFCLILNDLQLEIRRSSFQIDALLIFFDRIVLYEIKNYEGVHYWGKEKFTKLNGVVMENPALQLQKTRVRLELLLSELGCQMKVEAFVVYVSPEFTLLGAPADEQLLLPSQISGYFGNLRVGTVPTEEQIKLADTLTKLHKPDYPSKMPEYHYDWLRKGVPCTACGALLKTFSGHRQSCANCGKKVNVKTAIKTSISDFRLLFPNEPVTSARMTDWCGIGRRDRIFRVLKEEYDVKGSGNARYYD</sequence>
<accession>A0A645B0F8</accession>